<feature type="domain" description="MADF" evidence="1">
    <location>
        <begin position="27"/>
        <end position="127"/>
    </location>
</feature>
<protein>
    <recommendedName>
        <fullName evidence="1">MADF domain-containing protein</fullName>
    </recommendedName>
</protein>
<accession>A0A8S1ASQ0</accession>
<name>A0A8S1ASQ0_ARCPL</name>
<dbReference type="InterPro" id="IPR006578">
    <property type="entry name" value="MADF-dom"/>
</dbReference>
<organism evidence="3 4">
    <name type="scientific">Arctia plantaginis</name>
    <name type="common">Wood tiger moth</name>
    <name type="synonym">Phalaena plantaginis</name>
    <dbReference type="NCBI Taxonomy" id="874455"/>
    <lineage>
        <taxon>Eukaryota</taxon>
        <taxon>Metazoa</taxon>
        <taxon>Ecdysozoa</taxon>
        <taxon>Arthropoda</taxon>
        <taxon>Hexapoda</taxon>
        <taxon>Insecta</taxon>
        <taxon>Pterygota</taxon>
        <taxon>Neoptera</taxon>
        <taxon>Endopterygota</taxon>
        <taxon>Lepidoptera</taxon>
        <taxon>Glossata</taxon>
        <taxon>Ditrysia</taxon>
        <taxon>Noctuoidea</taxon>
        <taxon>Erebidae</taxon>
        <taxon>Arctiinae</taxon>
        <taxon>Arctia</taxon>
    </lineage>
</organism>
<evidence type="ECO:0000313" key="5">
    <source>
        <dbReference type="Proteomes" id="UP000494256"/>
    </source>
</evidence>
<dbReference type="Pfam" id="PF10545">
    <property type="entry name" value="MADF_DNA_bdg"/>
    <property type="match status" value="1"/>
</dbReference>
<dbReference type="SMART" id="SM00595">
    <property type="entry name" value="MADF"/>
    <property type="match status" value="1"/>
</dbReference>
<evidence type="ECO:0000259" key="1">
    <source>
        <dbReference type="PROSITE" id="PS51029"/>
    </source>
</evidence>
<dbReference type="PANTHER" id="PTHR21505">
    <property type="entry name" value="MADF DOMAIN-CONTAINING PROTEIN-RELATED"/>
    <property type="match status" value="1"/>
</dbReference>
<sequence length="262" mass="30518">MQEEEEDTSSSDTNACLTSEAQSYEVEFVKTYERLPILWDVNHPDYTNKYRRAVANDALLEIMKKWDKSATRLTVRQKINILRSSYRKDLRKHLKSKTIGQNGEQIYEYNPRNWKFYALRFLGGKVDDEEIESNKDQNSIVEIKLNSSYFDAVTNEEAENDAIKLQTSNVQQTFNDDEAGEKTQANNKKNKKKRMKSAVEDYYVDDNVLEKEFEAISSNVVCKLRRMNPEQRCHAELLINKVLIGGLKNSLTDETDLTEVYK</sequence>
<reference evidence="4 5" key="1">
    <citation type="submission" date="2020-04" db="EMBL/GenBank/DDBJ databases">
        <authorList>
            <person name="Wallbank WR R."/>
            <person name="Pardo Diaz C."/>
            <person name="Kozak K."/>
            <person name="Martin S."/>
            <person name="Jiggins C."/>
            <person name="Moest M."/>
            <person name="Warren A I."/>
            <person name="Byers J.R.P. K."/>
            <person name="Montejo-Kovacevich G."/>
            <person name="Yen C E."/>
        </authorList>
    </citation>
    <scope>NUCLEOTIDE SEQUENCE [LARGE SCALE GENOMIC DNA]</scope>
</reference>
<dbReference type="OrthoDB" id="6152242at2759"/>
<dbReference type="Proteomes" id="UP000494106">
    <property type="component" value="Unassembled WGS sequence"/>
</dbReference>
<evidence type="ECO:0000313" key="3">
    <source>
        <dbReference type="EMBL" id="CAB3249683.1"/>
    </source>
</evidence>
<dbReference type="PROSITE" id="PS51029">
    <property type="entry name" value="MADF"/>
    <property type="match status" value="1"/>
</dbReference>
<dbReference type="EMBL" id="CADEBC010000540">
    <property type="protein sequence ID" value="CAB3249683.1"/>
    <property type="molecule type" value="Genomic_DNA"/>
</dbReference>
<keyword evidence="4" id="KW-1185">Reference proteome</keyword>
<gene>
    <name evidence="3" type="ORF">APLA_LOCUS12186</name>
    <name evidence="2" type="ORF">APLA_LOCUS4240</name>
</gene>
<dbReference type="AlphaFoldDB" id="A0A8S1ASQ0"/>
<evidence type="ECO:0000313" key="2">
    <source>
        <dbReference type="EMBL" id="CAB3229661.1"/>
    </source>
</evidence>
<comment type="caution">
    <text evidence="3">The sequence shown here is derived from an EMBL/GenBank/DDBJ whole genome shotgun (WGS) entry which is preliminary data.</text>
</comment>
<dbReference type="EMBL" id="CADEBD010000286">
    <property type="protein sequence ID" value="CAB3229661.1"/>
    <property type="molecule type" value="Genomic_DNA"/>
</dbReference>
<dbReference type="PANTHER" id="PTHR21505:SF8">
    <property type="entry name" value="DPT-YFP REPRESSOR BY OVEREXPRESSION, ISOFORM D-RELATED"/>
    <property type="match status" value="1"/>
</dbReference>
<dbReference type="Proteomes" id="UP000494256">
    <property type="component" value="Unassembled WGS sequence"/>
</dbReference>
<evidence type="ECO:0000313" key="4">
    <source>
        <dbReference type="Proteomes" id="UP000494106"/>
    </source>
</evidence>
<proteinExistence type="predicted"/>